<evidence type="ECO:0000313" key="4">
    <source>
        <dbReference type="Proteomes" id="UP000037685"/>
    </source>
</evidence>
<dbReference type="AlphaFoldDB" id="A0A0M9AG19"/>
<gene>
    <name evidence="2" type="primary">soj_2</name>
    <name evidence="3" type="synonym">soj_1</name>
    <name evidence="3" type="ORF">BVI061214_00054</name>
    <name evidence="2" type="ORF">BVI061214_00092</name>
</gene>
<accession>A0A0M9AG19</accession>
<dbReference type="GO" id="GO:0016787">
    <property type="term" value="F:hydrolase activity"/>
    <property type="evidence" value="ECO:0007669"/>
    <property type="project" value="UniProtKB-KW"/>
</dbReference>
<protein>
    <submittedName>
        <fullName evidence="2">Sporulation initiation inhibitor protein Soj</fullName>
        <ecNumber evidence="2">3.6.-.-</ecNumber>
    </submittedName>
</protein>
<reference evidence="2 4" key="1">
    <citation type="submission" date="2015-07" db="EMBL/GenBank/DDBJ databases">
        <authorList>
            <person name="Noorani M."/>
        </authorList>
    </citation>
    <scope>NUCLEOTIDE SEQUENCE [LARGE SCALE GENOMIC DNA]</scope>
    <source>
        <strain evidence="4">ATCC 25104 / DSM 625 / JCM 10724 / NBRC 103206 / NCIMB 11243 / YT-1</strain>
        <strain evidence="2">YT-1</strain>
    </source>
</reference>
<keyword evidence="2" id="KW-0378">Hydrolase</keyword>
<organism evidence="2 4">
    <name type="scientific">Thermus aquaticus</name>
    <dbReference type="NCBI Taxonomy" id="271"/>
    <lineage>
        <taxon>Bacteria</taxon>
        <taxon>Thermotogati</taxon>
        <taxon>Deinococcota</taxon>
        <taxon>Deinococci</taxon>
        <taxon>Thermales</taxon>
        <taxon>Thermaceae</taxon>
        <taxon>Thermus</taxon>
    </lineage>
</organism>
<dbReference type="InterPro" id="IPR025669">
    <property type="entry name" value="AAA_dom"/>
</dbReference>
<evidence type="ECO:0000313" key="2">
    <source>
        <dbReference type="EMBL" id="KOX91202.1"/>
    </source>
</evidence>
<dbReference type="EC" id="3.6.-.-" evidence="2"/>
<dbReference type="Gene3D" id="3.40.50.300">
    <property type="entry name" value="P-loop containing nucleotide triphosphate hydrolases"/>
    <property type="match status" value="1"/>
</dbReference>
<evidence type="ECO:0000313" key="3">
    <source>
        <dbReference type="EMBL" id="KOX91233.1"/>
    </source>
</evidence>
<feature type="domain" description="AAA" evidence="1">
    <location>
        <begin position="56"/>
        <end position="212"/>
    </location>
</feature>
<proteinExistence type="predicted"/>
<dbReference type="InterPro" id="IPR027417">
    <property type="entry name" value="P-loop_NTPase"/>
</dbReference>
<dbReference type="RefSeq" id="WP_053766897.1">
    <property type="nucleotide sequence ID" value="NZ_LHCI01000072.1"/>
</dbReference>
<dbReference type="InterPro" id="IPR050678">
    <property type="entry name" value="DNA_Partitioning_ATPase"/>
</dbReference>
<dbReference type="SUPFAM" id="SSF52540">
    <property type="entry name" value="P-loop containing nucleoside triphosphate hydrolases"/>
    <property type="match status" value="1"/>
</dbReference>
<dbReference type="PANTHER" id="PTHR13696:SF52">
    <property type="entry name" value="PARA FAMILY PROTEIN CT_582"/>
    <property type="match status" value="1"/>
</dbReference>
<dbReference type="EMBL" id="LHCI01000097">
    <property type="protein sequence ID" value="KOX91202.1"/>
    <property type="molecule type" value="Genomic_DNA"/>
</dbReference>
<dbReference type="EMBL" id="LHCI01000072">
    <property type="protein sequence ID" value="KOX91233.1"/>
    <property type="molecule type" value="Genomic_DNA"/>
</dbReference>
<evidence type="ECO:0000259" key="1">
    <source>
        <dbReference type="Pfam" id="PF13614"/>
    </source>
</evidence>
<comment type="caution">
    <text evidence="2">The sequence shown here is derived from an EMBL/GenBank/DDBJ whole genome shotgun (WGS) entry which is preliminary data.</text>
</comment>
<sequence length="316" mass="34473">MARVKLKPLALWARERGLPYSTAHKMLREGKIQAERVGEWWMVREEVPEEGPAQGRVLTLFTHAGGAGKTSLTRDLGYEMASRGKRVLLVDMDPQANLSAWLGHEEVPEEETALAVFEGRATPQPKEVLPNLHLLPAQVELARAEVLLSREPHNAFALRGALNELREVYDLILVDSLPSLGSLAVAAALAGDGLVVPVELSRKGAQALRTVVQVARGYGISLQRMRLWAGRSFVRLVVPTHAEGTARDREALQALEEALSGAVPVAPPLTRRPAVYREAQAKGVPVQLVGGDEVIREFKALGDLVEETLLREEVAA</sequence>
<dbReference type="CDD" id="cd02042">
    <property type="entry name" value="ParAB_family"/>
    <property type="match status" value="1"/>
</dbReference>
<name>A0A0M9AG19_THEAQ</name>
<dbReference type="PANTHER" id="PTHR13696">
    <property type="entry name" value="P-LOOP CONTAINING NUCLEOSIDE TRIPHOSPHATE HYDROLASE"/>
    <property type="match status" value="1"/>
</dbReference>
<dbReference type="Proteomes" id="UP000037685">
    <property type="component" value="Unassembled WGS sequence"/>
</dbReference>
<dbReference type="PATRIC" id="fig|271.14.peg.108"/>
<dbReference type="Pfam" id="PF13614">
    <property type="entry name" value="AAA_31"/>
    <property type="match status" value="1"/>
</dbReference>